<evidence type="ECO:0000313" key="4">
    <source>
        <dbReference type="Proteomes" id="UP000597507"/>
    </source>
</evidence>
<feature type="compositionally biased region" description="Pro residues" evidence="1">
    <location>
        <begin position="1"/>
        <end position="18"/>
    </location>
</feature>
<feature type="domain" description="Flagellar protein FlgJ N-terminal" evidence="2">
    <location>
        <begin position="48"/>
        <end position="91"/>
    </location>
</feature>
<dbReference type="EMBL" id="BMKS01000004">
    <property type="protein sequence ID" value="GGG28079.1"/>
    <property type="molecule type" value="Genomic_DNA"/>
</dbReference>
<gene>
    <name evidence="3" type="ORF">GCM10010964_14970</name>
</gene>
<keyword evidence="4" id="KW-1185">Reference proteome</keyword>
<reference evidence="3 4" key="1">
    <citation type="journal article" date="2014" name="Int. J. Syst. Evol. Microbiol.">
        <title>Complete genome sequence of Corynebacterium casei LMG S-19264T (=DSM 44701T), isolated from a smear-ripened cheese.</title>
        <authorList>
            <consortium name="US DOE Joint Genome Institute (JGI-PGF)"/>
            <person name="Walter F."/>
            <person name="Albersmeier A."/>
            <person name="Kalinowski J."/>
            <person name="Ruckert C."/>
        </authorList>
    </citation>
    <scope>NUCLEOTIDE SEQUENCE [LARGE SCALE GENOMIC DNA]</scope>
    <source>
        <strain evidence="3 4">CGMCC 1.16330</strain>
    </source>
</reference>
<dbReference type="RefSeq" id="WP_188899407.1">
    <property type="nucleotide sequence ID" value="NZ_BMKS01000004.1"/>
</dbReference>
<organism evidence="3 4">
    <name type="scientific">Caldovatus sediminis</name>
    <dbReference type="NCBI Taxonomy" id="2041189"/>
    <lineage>
        <taxon>Bacteria</taxon>
        <taxon>Pseudomonadati</taxon>
        <taxon>Pseudomonadota</taxon>
        <taxon>Alphaproteobacteria</taxon>
        <taxon>Acetobacterales</taxon>
        <taxon>Roseomonadaceae</taxon>
        <taxon>Caldovatus</taxon>
    </lineage>
</organism>
<evidence type="ECO:0000259" key="2">
    <source>
        <dbReference type="Pfam" id="PF10135"/>
    </source>
</evidence>
<feature type="region of interest" description="Disordered" evidence="1">
    <location>
        <begin position="1"/>
        <end position="26"/>
    </location>
</feature>
<name>A0A8J2ZAB7_9PROT</name>
<dbReference type="AlphaFoldDB" id="A0A8J2ZAB7"/>
<proteinExistence type="predicted"/>
<protein>
    <recommendedName>
        <fullName evidence="2">Flagellar protein FlgJ N-terminal domain-containing protein</fullName>
    </recommendedName>
</protein>
<accession>A0A8J2ZAB7</accession>
<evidence type="ECO:0000256" key="1">
    <source>
        <dbReference type="SAM" id="MobiDB-lite"/>
    </source>
</evidence>
<dbReference type="Pfam" id="PF10135">
    <property type="entry name" value="Rod-binding"/>
    <property type="match status" value="1"/>
</dbReference>
<dbReference type="Proteomes" id="UP000597507">
    <property type="component" value="Unassembled WGS sequence"/>
</dbReference>
<evidence type="ECO:0000313" key="3">
    <source>
        <dbReference type="EMBL" id="GGG28079.1"/>
    </source>
</evidence>
<dbReference type="InterPro" id="IPR019301">
    <property type="entry name" value="Flagellar_prot_FlgJ_N"/>
</dbReference>
<comment type="caution">
    <text evidence="3">The sequence shown here is derived from an EMBL/GenBank/DDBJ whole genome shotgun (WGS) entry which is preliminary data.</text>
</comment>
<sequence>MTPVPRSAPPGAAPPQARPPATEEALRRAARAFEAQALGALLQPIFATVDAARSPFGGGAGEAQWRPMLVDAYAAAIARAGGLGIAGMVQRALLRAQEDGAAAGTPPRVREGGGT</sequence>